<keyword evidence="4" id="KW-1185">Reference proteome</keyword>
<organism evidence="3 4">
    <name type="scientific">Sphagnurus paluster</name>
    <dbReference type="NCBI Taxonomy" id="117069"/>
    <lineage>
        <taxon>Eukaryota</taxon>
        <taxon>Fungi</taxon>
        <taxon>Dikarya</taxon>
        <taxon>Basidiomycota</taxon>
        <taxon>Agaricomycotina</taxon>
        <taxon>Agaricomycetes</taxon>
        <taxon>Agaricomycetidae</taxon>
        <taxon>Agaricales</taxon>
        <taxon>Tricholomatineae</taxon>
        <taxon>Lyophyllaceae</taxon>
        <taxon>Sphagnurus</taxon>
    </lineage>
</organism>
<dbReference type="InterPro" id="IPR049207">
    <property type="entry name" value="DUF4246_N"/>
</dbReference>
<dbReference type="Pfam" id="PF21666">
    <property type="entry name" value="DUF4246_N"/>
    <property type="match status" value="1"/>
</dbReference>
<evidence type="ECO:0000313" key="3">
    <source>
        <dbReference type="EMBL" id="KAG5653950.1"/>
    </source>
</evidence>
<comment type="caution">
    <text evidence="3">The sequence shown here is derived from an EMBL/GenBank/DDBJ whole genome shotgun (WGS) entry which is preliminary data.</text>
</comment>
<dbReference type="InterPro" id="IPR049192">
    <property type="entry name" value="DUF4246_C"/>
</dbReference>
<dbReference type="PANTHER" id="PTHR33119:SF1">
    <property type="entry name" value="FE2OG DIOXYGENASE DOMAIN-CONTAINING PROTEIN"/>
    <property type="match status" value="1"/>
</dbReference>
<reference evidence="3" key="2">
    <citation type="submission" date="2021-10" db="EMBL/GenBank/DDBJ databases">
        <title>Phylogenomics reveals ancestral predisposition of the termite-cultivated fungus Termitomyces towards a domesticated lifestyle.</title>
        <authorList>
            <person name="Auxier B."/>
            <person name="Grum-Grzhimaylo A."/>
            <person name="Cardenas M.E."/>
            <person name="Lodge J.D."/>
            <person name="Laessoe T."/>
            <person name="Pedersen O."/>
            <person name="Smith M.E."/>
            <person name="Kuyper T.W."/>
            <person name="Franco-Molano E.A."/>
            <person name="Baroni T.J."/>
            <person name="Aanen D.K."/>
        </authorList>
    </citation>
    <scope>NUCLEOTIDE SEQUENCE</scope>
    <source>
        <strain evidence="3">D49</strain>
    </source>
</reference>
<dbReference type="EMBL" id="JABCKI010000026">
    <property type="protein sequence ID" value="KAG5653950.1"/>
    <property type="molecule type" value="Genomic_DNA"/>
</dbReference>
<sequence>MTHRISRQRFRLPGFGLPLNYLPLNNKGANALFKNALNNREMLDGKTRLPLTSLREFTMLEFMNHITDNERWQETVFDEEAEATWKVEVEKMMGRRFTARMFDWCMAELRSKAEVFATTGAVVVYNGDIVKSDTAIPEELRQALIAAVAPLEKVPRRHKDWRPEADNQVLDLVHPSLFPLVFGKTRILNDSLVGLDDCIERCGEGIPVPVPPETDLIPARMPKYFAEPIYKKPYSQQYQWLPCDIDISGGPGTAKITSYINNLHPQYHKDLYDVIEQLISRTIPLWNMTLAPLKAPDLRFNRVPYKVCTYSPDPESWWQGRWPARHAGEDSFDYENRLARWFSAVRQVVQPDAGIFAPPSVPKDLESQYYSKDTGRLKRDKTVDIYRDYGDRGLQVIVKLANIELTPEKPEYRGGAWQVEGMLNITTSRLAFRQQSVIASDFRYEWDHHDWLEAVFGCQNRTAAVQDVGSINTREGRLLTWPNILQHQVQPFSLAEPTKPGHRKVVALFLVDPGIRIISTANVPCQQRDWWGDALRHGDSRLAQLPVELQDMITEEVDGFPVGLEEAKRVRVRLMQERKRYAAFHDQAFKHHEFSLGE</sequence>
<reference evidence="3" key="1">
    <citation type="submission" date="2021-02" db="EMBL/GenBank/DDBJ databases">
        <authorList>
            <person name="Nieuwenhuis M."/>
            <person name="Van De Peppel L.J.J."/>
        </authorList>
    </citation>
    <scope>NUCLEOTIDE SEQUENCE</scope>
    <source>
        <strain evidence="3">D49</strain>
    </source>
</reference>
<proteinExistence type="predicted"/>
<accession>A0A9P7GV46</accession>
<dbReference type="AlphaFoldDB" id="A0A9P7GV46"/>
<name>A0A9P7GV46_9AGAR</name>
<protein>
    <submittedName>
        <fullName evidence="3">Uncharacterized protein</fullName>
    </submittedName>
</protein>
<feature type="domain" description="DUF4246" evidence="1">
    <location>
        <begin position="100"/>
        <end position="533"/>
    </location>
</feature>
<dbReference type="Proteomes" id="UP000717328">
    <property type="component" value="Unassembled WGS sequence"/>
</dbReference>
<evidence type="ECO:0000259" key="1">
    <source>
        <dbReference type="Pfam" id="PF14033"/>
    </source>
</evidence>
<dbReference type="InterPro" id="IPR025340">
    <property type="entry name" value="DUF4246"/>
</dbReference>
<evidence type="ECO:0000313" key="4">
    <source>
        <dbReference type="Proteomes" id="UP000717328"/>
    </source>
</evidence>
<evidence type="ECO:0000259" key="2">
    <source>
        <dbReference type="Pfam" id="PF21666"/>
    </source>
</evidence>
<dbReference type="PANTHER" id="PTHR33119">
    <property type="entry name" value="IFI3P"/>
    <property type="match status" value="1"/>
</dbReference>
<dbReference type="OrthoDB" id="415532at2759"/>
<dbReference type="Pfam" id="PF14033">
    <property type="entry name" value="DUF4246"/>
    <property type="match status" value="1"/>
</dbReference>
<feature type="domain" description="DUF4246" evidence="2">
    <location>
        <begin position="12"/>
        <end position="88"/>
    </location>
</feature>
<gene>
    <name evidence="3" type="ORF">H0H81_009066</name>
</gene>